<dbReference type="EMBL" id="JXTI01000159">
    <property type="protein sequence ID" value="KWX11738.1"/>
    <property type="molecule type" value="Genomic_DNA"/>
</dbReference>
<accession>A0A132NNZ1</accession>
<dbReference type="Proteomes" id="UP000070089">
    <property type="component" value="Unassembled WGS sequence"/>
</dbReference>
<name>A0A132NNZ1_GIAIN</name>
<feature type="region of interest" description="Disordered" evidence="1">
    <location>
        <begin position="1"/>
        <end position="28"/>
    </location>
</feature>
<feature type="compositionally biased region" description="Polar residues" evidence="1">
    <location>
        <begin position="1"/>
        <end position="20"/>
    </location>
</feature>
<reference evidence="2 3" key="1">
    <citation type="journal article" date="2015" name="Mol. Biochem. Parasitol.">
        <title>Identification of polymorphic genes for use in assemblage B genotyping assays through comparative genomics of multiple assemblage B Giardia duodenalis isolates.</title>
        <authorList>
            <person name="Wielinga C."/>
            <person name="Thompson R.C."/>
            <person name="Monis P."/>
            <person name="Ryan U."/>
        </authorList>
    </citation>
    <scope>NUCLEOTIDE SEQUENCE [LARGE SCALE GENOMIC DNA]</scope>
    <source>
        <strain evidence="2 3">BAH15c1</strain>
    </source>
</reference>
<comment type="caution">
    <text evidence="2">The sequence shown here is derived from an EMBL/GenBank/DDBJ whole genome shotgun (WGS) entry which is preliminary data.</text>
</comment>
<dbReference type="AlphaFoldDB" id="A0A132NNZ1"/>
<feature type="region of interest" description="Disordered" evidence="1">
    <location>
        <begin position="102"/>
        <end position="131"/>
    </location>
</feature>
<sequence length="131" mass="14387">MADEQTLQRSQSTPYTQPANHSRGGSVYQYGIHGHSRAGGAVCTYGRSNMDYLHVRVSSMIASSSMSAKQSDNPYSLSSNCSISRGTDYISQQRHINTYSLRSYKSLPGPPKSAPSRYPSSDSSILTKRTR</sequence>
<gene>
    <name evidence="2" type="ORF">QR46_4297</name>
</gene>
<dbReference type="VEuPathDB" id="GiardiaDB:QR46_4297"/>
<evidence type="ECO:0000313" key="2">
    <source>
        <dbReference type="EMBL" id="KWX11738.1"/>
    </source>
</evidence>
<proteinExistence type="predicted"/>
<feature type="compositionally biased region" description="Low complexity" evidence="1">
    <location>
        <begin position="114"/>
        <end position="124"/>
    </location>
</feature>
<evidence type="ECO:0000256" key="1">
    <source>
        <dbReference type="SAM" id="MobiDB-lite"/>
    </source>
</evidence>
<protein>
    <submittedName>
        <fullName evidence="2">Uncharacterized protein</fullName>
    </submittedName>
</protein>
<evidence type="ECO:0000313" key="3">
    <source>
        <dbReference type="Proteomes" id="UP000070089"/>
    </source>
</evidence>
<organism evidence="2 3">
    <name type="scientific">Giardia duodenalis assemblage B</name>
    <dbReference type="NCBI Taxonomy" id="1394984"/>
    <lineage>
        <taxon>Eukaryota</taxon>
        <taxon>Metamonada</taxon>
        <taxon>Diplomonadida</taxon>
        <taxon>Hexamitidae</taxon>
        <taxon>Giardiinae</taxon>
        <taxon>Giardia</taxon>
    </lineage>
</organism>
<dbReference type="OrthoDB" id="10258055at2759"/>